<dbReference type="InterPro" id="IPR051693">
    <property type="entry name" value="UPF0046_metallophosphoest"/>
</dbReference>
<dbReference type="OrthoDB" id="630188at2759"/>
<sequence>MDGTDAKRSGDGAKDTAKSPRLRRTRFVCISDTHNRTVHLPKGDVLIHAGDLTNQGTSKELLKTIQWLEKANFEAKIVVAGNHDITLDAEFYKEYGIYFHNQRPESSSECLDLLESSPSISYLKHSAIKLRLTKPTGPHTEFTVFGSPYSPRDGLWAFGYPSLASPPLSPPGPDEAQKPKARSRSRSRGKGRRFSSESASKQHCEPGSSSLAAQAAPAEQRQIPDSTSKPRRERSDRPMESNLAGPSAEELWNDIPLCADVVITHGPPRGHCDEAADRRRSAGCEALRRALWRIRPRLAVCGHVHEGRGAEIVRWDIDGGPGSVNGRFMEVHGAHQLWEDPAPSGGAKISLVNLTGDARTGREPLDNDGGIGPVLRWYSDESGEREWAFVSTRGETQDGVNPLDDTQTCHDADPARGTYGMGGDPEESVRCDREALLGRMGRRETCIVNCAIMANSYPHVGGKKLNKPIVVDLDLPVWED</sequence>
<reference evidence="3" key="2">
    <citation type="submission" date="2010-07" db="EMBL/GenBank/DDBJ databases">
        <authorList>
            <consortium name="The Broad Institute Genome Sequencing Platform"/>
            <consortium name="Broad Institute Genome Sequencing Center for Infectious Disease"/>
            <person name="Ma L.-J."/>
            <person name="Dead R."/>
            <person name="Young S."/>
            <person name="Zeng Q."/>
            <person name="Koehrsen M."/>
            <person name="Alvarado L."/>
            <person name="Berlin A."/>
            <person name="Chapman S.B."/>
            <person name="Chen Z."/>
            <person name="Freedman E."/>
            <person name="Gellesch M."/>
            <person name="Goldberg J."/>
            <person name="Griggs A."/>
            <person name="Gujja S."/>
            <person name="Heilman E.R."/>
            <person name="Heiman D."/>
            <person name="Hepburn T."/>
            <person name="Howarth C."/>
            <person name="Jen D."/>
            <person name="Larson L."/>
            <person name="Mehta T."/>
            <person name="Neiman D."/>
            <person name="Pearson M."/>
            <person name="Roberts A."/>
            <person name="Saif S."/>
            <person name="Shea T."/>
            <person name="Shenoy N."/>
            <person name="Sisk P."/>
            <person name="Stolte C."/>
            <person name="Sykes S."/>
            <person name="Walk T."/>
            <person name="White J."/>
            <person name="Yandava C."/>
            <person name="Haas B."/>
            <person name="Nusbaum C."/>
            <person name="Birren B."/>
        </authorList>
    </citation>
    <scope>NUCLEOTIDE SEQUENCE</scope>
    <source>
        <strain evidence="3">R3-111a-1</strain>
    </source>
</reference>
<dbReference type="InterPro" id="IPR029052">
    <property type="entry name" value="Metallo-depent_PP-like"/>
</dbReference>
<reference evidence="5" key="1">
    <citation type="submission" date="2010-07" db="EMBL/GenBank/DDBJ databases">
        <title>The genome sequence of Gaeumannomyces graminis var. tritici strain R3-111a-1.</title>
        <authorList>
            <consortium name="The Broad Institute Genome Sequencing Platform"/>
            <person name="Ma L.-J."/>
            <person name="Dead R."/>
            <person name="Young S."/>
            <person name="Zeng Q."/>
            <person name="Koehrsen M."/>
            <person name="Alvarado L."/>
            <person name="Berlin A."/>
            <person name="Chapman S.B."/>
            <person name="Chen Z."/>
            <person name="Freedman E."/>
            <person name="Gellesch M."/>
            <person name="Goldberg J."/>
            <person name="Griggs A."/>
            <person name="Gujja S."/>
            <person name="Heilman E.R."/>
            <person name="Heiman D."/>
            <person name="Hepburn T."/>
            <person name="Howarth C."/>
            <person name="Jen D."/>
            <person name="Larson L."/>
            <person name="Mehta T."/>
            <person name="Neiman D."/>
            <person name="Pearson M."/>
            <person name="Roberts A."/>
            <person name="Saif S."/>
            <person name="Shea T."/>
            <person name="Shenoy N."/>
            <person name="Sisk P."/>
            <person name="Stolte C."/>
            <person name="Sykes S."/>
            <person name="Walk T."/>
            <person name="White J."/>
            <person name="Yandava C."/>
            <person name="Haas B."/>
            <person name="Nusbaum C."/>
            <person name="Birren B."/>
        </authorList>
    </citation>
    <scope>NUCLEOTIDE SEQUENCE [LARGE SCALE GENOMIC DNA]</scope>
    <source>
        <strain evidence="5">R3-111a-1</strain>
    </source>
</reference>
<feature type="compositionally biased region" description="Basic and acidic residues" evidence="1">
    <location>
        <begin position="228"/>
        <end position="239"/>
    </location>
</feature>
<dbReference type="eggNOG" id="KOG3947">
    <property type="taxonomic scope" value="Eukaryota"/>
</dbReference>
<dbReference type="RefSeq" id="XP_009227018.1">
    <property type="nucleotide sequence ID" value="XM_009228754.1"/>
</dbReference>
<dbReference type="EMBL" id="GL385400">
    <property type="protein sequence ID" value="EJT71621.1"/>
    <property type="molecule type" value="Genomic_DNA"/>
</dbReference>
<name>J3PBK4_GAET3</name>
<dbReference type="InterPro" id="IPR004843">
    <property type="entry name" value="Calcineurin-like_PHP"/>
</dbReference>
<dbReference type="PANTHER" id="PTHR12905">
    <property type="entry name" value="METALLOPHOSPHOESTERASE"/>
    <property type="match status" value="1"/>
</dbReference>
<evidence type="ECO:0000313" key="4">
    <source>
        <dbReference type="EnsemblFungi" id="EJT71621"/>
    </source>
</evidence>
<accession>J3PBK4</accession>
<dbReference type="GO" id="GO:0016787">
    <property type="term" value="F:hydrolase activity"/>
    <property type="evidence" value="ECO:0007669"/>
    <property type="project" value="InterPro"/>
</dbReference>
<dbReference type="Pfam" id="PF00149">
    <property type="entry name" value="Metallophos"/>
    <property type="match status" value="1"/>
</dbReference>
<dbReference type="GeneID" id="20351334"/>
<evidence type="ECO:0000313" key="5">
    <source>
        <dbReference type="Proteomes" id="UP000006039"/>
    </source>
</evidence>
<dbReference type="AlphaFoldDB" id="J3PBK4"/>
<dbReference type="CDD" id="cd07379">
    <property type="entry name" value="MPP_239FB"/>
    <property type="match status" value="1"/>
</dbReference>
<keyword evidence="5" id="KW-1185">Reference proteome</keyword>
<reference evidence="3" key="3">
    <citation type="submission" date="2010-09" db="EMBL/GenBank/DDBJ databases">
        <title>Annotation of Gaeumannomyces graminis var. tritici R3-111a-1.</title>
        <authorList>
            <consortium name="The Broad Institute Genome Sequencing Platform"/>
            <person name="Ma L.-J."/>
            <person name="Dead R."/>
            <person name="Young S.K."/>
            <person name="Zeng Q."/>
            <person name="Gargeya S."/>
            <person name="Fitzgerald M."/>
            <person name="Haas B."/>
            <person name="Abouelleil A."/>
            <person name="Alvarado L."/>
            <person name="Arachchi H.M."/>
            <person name="Berlin A."/>
            <person name="Brown A."/>
            <person name="Chapman S.B."/>
            <person name="Chen Z."/>
            <person name="Dunbar C."/>
            <person name="Freedman E."/>
            <person name="Gearin G."/>
            <person name="Gellesch M."/>
            <person name="Goldberg J."/>
            <person name="Griggs A."/>
            <person name="Gujja S."/>
            <person name="Heiman D."/>
            <person name="Howarth C."/>
            <person name="Larson L."/>
            <person name="Lui A."/>
            <person name="MacDonald P.J.P."/>
            <person name="Mehta T."/>
            <person name="Montmayeur A."/>
            <person name="Murphy C."/>
            <person name="Neiman D."/>
            <person name="Pearson M."/>
            <person name="Priest M."/>
            <person name="Roberts A."/>
            <person name="Saif S."/>
            <person name="Shea T."/>
            <person name="Shenoy N."/>
            <person name="Sisk P."/>
            <person name="Stolte C."/>
            <person name="Sykes S."/>
            <person name="Yandava C."/>
            <person name="Wortman J."/>
            <person name="Nusbaum C."/>
            <person name="Birren B."/>
        </authorList>
    </citation>
    <scope>NUCLEOTIDE SEQUENCE</scope>
    <source>
        <strain evidence="3">R3-111a-1</strain>
    </source>
</reference>
<evidence type="ECO:0000313" key="3">
    <source>
        <dbReference type="EMBL" id="EJT71621.1"/>
    </source>
</evidence>
<evidence type="ECO:0000259" key="2">
    <source>
        <dbReference type="Pfam" id="PF00149"/>
    </source>
</evidence>
<dbReference type="HOGENOM" id="CLU_041441_0_0_1"/>
<organism evidence="3">
    <name type="scientific">Gaeumannomyces tritici (strain R3-111a-1)</name>
    <name type="common">Wheat and barley take-all root rot fungus</name>
    <name type="synonym">Gaeumannomyces graminis var. tritici</name>
    <dbReference type="NCBI Taxonomy" id="644352"/>
    <lineage>
        <taxon>Eukaryota</taxon>
        <taxon>Fungi</taxon>
        <taxon>Dikarya</taxon>
        <taxon>Ascomycota</taxon>
        <taxon>Pezizomycotina</taxon>
        <taxon>Sordariomycetes</taxon>
        <taxon>Sordariomycetidae</taxon>
        <taxon>Magnaporthales</taxon>
        <taxon>Magnaporthaceae</taxon>
        <taxon>Gaeumannomyces</taxon>
    </lineage>
</organism>
<gene>
    <name evidence="4" type="primary">20351334</name>
    <name evidence="3" type="ORF">GGTG_10876</name>
</gene>
<dbReference type="Proteomes" id="UP000006039">
    <property type="component" value="Unassembled WGS sequence"/>
</dbReference>
<feature type="compositionally biased region" description="Basic residues" evidence="1">
    <location>
        <begin position="179"/>
        <end position="193"/>
    </location>
</feature>
<dbReference type="EnsemblFungi" id="EJT71621">
    <property type="protein sequence ID" value="EJT71621"/>
    <property type="gene ID" value="GGTG_10876"/>
</dbReference>
<proteinExistence type="predicted"/>
<reference evidence="4" key="4">
    <citation type="journal article" date="2015" name="G3 (Bethesda)">
        <title>Genome sequences of three phytopathogenic species of the Magnaporthaceae family of fungi.</title>
        <authorList>
            <person name="Okagaki L.H."/>
            <person name="Nunes C.C."/>
            <person name="Sailsbery J."/>
            <person name="Clay B."/>
            <person name="Brown D."/>
            <person name="John T."/>
            <person name="Oh Y."/>
            <person name="Young N."/>
            <person name="Fitzgerald M."/>
            <person name="Haas B.J."/>
            <person name="Zeng Q."/>
            <person name="Young S."/>
            <person name="Adiconis X."/>
            <person name="Fan L."/>
            <person name="Levin J.Z."/>
            <person name="Mitchell T.K."/>
            <person name="Okubara P.A."/>
            <person name="Farman M.L."/>
            <person name="Kohn L.M."/>
            <person name="Birren B."/>
            <person name="Ma L.-J."/>
            <person name="Dean R.A."/>
        </authorList>
    </citation>
    <scope>NUCLEOTIDE SEQUENCE</scope>
    <source>
        <strain evidence="4">R3-111a-1</strain>
    </source>
</reference>
<feature type="region of interest" description="Disordered" evidence="1">
    <location>
        <begin position="166"/>
        <end position="247"/>
    </location>
</feature>
<evidence type="ECO:0000256" key="1">
    <source>
        <dbReference type="SAM" id="MobiDB-lite"/>
    </source>
</evidence>
<dbReference type="SUPFAM" id="SSF56300">
    <property type="entry name" value="Metallo-dependent phosphatases"/>
    <property type="match status" value="1"/>
</dbReference>
<protein>
    <submittedName>
        <fullName evidence="3">Ser/Thr protein phosphatase</fullName>
    </submittedName>
</protein>
<reference evidence="4" key="5">
    <citation type="submission" date="2018-04" db="UniProtKB">
        <authorList>
            <consortium name="EnsemblFungi"/>
        </authorList>
    </citation>
    <scope>IDENTIFICATION</scope>
    <source>
        <strain evidence="4">R3-111a-1</strain>
    </source>
</reference>
<dbReference type="VEuPathDB" id="FungiDB:GGTG_10876"/>
<feature type="domain" description="Calcineurin-like phosphoesterase" evidence="2">
    <location>
        <begin position="26"/>
        <end position="103"/>
    </location>
</feature>
<dbReference type="PANTHER" id="PTHR12905:SF16">
    <property type="entry name" value="SER_THR PROTEIN PHOSPHATASE FAMILY PROTEIN (AFU_ORTHOLOGUE AFUA_1G06000)"/>
    <property type="match status" value="1"/>
</dbReference>
<dbReference type="Gene3D" id="3.60.21.10">
    <property type="match status" value="2"/>
</dbReference>